<evidence type="ECO:0000313" key="5">
    <source>
        <dbReference type="Proteomes" id="UP001178888"/>
    </source>
</evidence>
<evidence type="ECO:0000313" key="4">
    <source>
        <dbReference type="Proteomes" id="UP000295132"/>
    </source>
</evidence>
<reference evidence="2" key="2">
    <citation type="submission" date="2023-08" db="EMBL/GenBank/DDBJ databases">
        <title>Nitrogen cycling bacteria in agricultural field soils.</title>
        <authorList>
            <person name="Jang J."/>
        </authorList>
    </citation>
    <scope>NUCLEOTIDE SEQUENCE</scope>
    <source>
        <strain evidence="2">PS3-36</strain>
    </source>
</reference>
<organism evidence="3 4">
    <name type="scientific">Bacillus salipaludis</name>
    <dbReference type="NCBI Taxonomy" id="2547811"/>
    <lineage>
        <taxon>Bacteria</taxon>
        <taxon>Bacillati</taxon>
        <taxon>Bacillota</taxon>
        <taxon>Bacilli</taxon>
        <taxon>Bacillales</taxon>
        <taxon>Bacillaceae</taxon>
        <taxon>Bacillus</taxon>
    </lineage>
</organism>
<keyword evidence="1" id="KW-0812">Transmembrane</keyword>
<dbReference type="Proteomes" id="UP000295132">
    <property type="component" value="Unassembled WGS sequence"/>
</dbReference>
<name>A0A4R5VUR9_9BACI</name>
<protein>
    <submittedName>
        <fullName evidence="3">Uncharacterized protein</fullName>
    </submittedName>
</protein>
<evidence type="ECO:0000313" key="3">
    <source>
        <dbReference type="EMBL" id="TDK62954.1"/>
    </source>
</evidence>
<accession>A0A4R5VUR9</accession>
<keyword evidence="1" id="KW-0472">Membrane</keyword>
<comment type="caution">
    <text evidence="3">The sequence shown here is derived from an EMBL/GenBank/DDBJ whole genome shotgun (WGS) entry which is preliminary data.</text>
</comment>
<evidence type="ECO:0000256" key="1">
    <source>
        <dbReference type="SAM" id="Phobius"/>
    </source>
</evidence>
<feature type="transmembrane region" description="Helical" evidence="1">
    <location>
        <begin position="32"/>
        <end position="52"/>
    </location>
</feature>
<sequence>MISFSFWSFVFAVFGVLFFGSSYMFPEFFEPLMASGFGLLIVGSLFCFGAIFKSEKGNAKFLSVVALFFLSSIIVWSEPIQIVRLLTWMKN</sequence>
<dbReference type="EMBL" id="JAVGVR010000001">
    <property type="protein sequence ID" value="MDQ6597642.1"/>
    <property type="molecule type" value="Genomic_DNA"/>
</dbReference>
<dbReference type="Proteomes" id="UP001178888">
    <property type="component" value="Unassembled WGS sequence"/>
</dbReference>
<dbReference type="AlphaFoldDB" id="A0A4R5VUR9"/>
<proteinExistence type="predicted"/>
<feature type="transmembrane region" description="Helical" evidence="1">
    <location>
        <begin position="6"/>
        <end position="25"/>
    </location>
</feature>
<keyword evidence="5" id="KW-1185">Reference proteome</keyword>
<dbReference type="EMBL" id="SMYO01000003">
    <property type="protein sequence ID" value="TDK62954.1"/>
    <property type="molecule type" value="Genomic_DNA"/>
</dbReference>
<evidence type="ECO:0000313" key="2">
    <source>
        <dbReference type="EMBL" id="MDQ6597642.1"/>
    </source>
</evidence>
<keyword evidence="1" id="KW-1133">Transmembrane helix</keyword>
<dbReference type="RefSeq" id="WP_133333304.1">
    <property type="nucleotide sequence ID" value="NZ_JAVGVR010000001.1"/>
</dbReference>
<gene>
    <name evidence="3" type="ORF">E2K98_05685</name>
    <name evidence="2" type="ORF">RCG21_14935</name>
</gene>
<reference evidence="3 4" key="1">
    <citation type="submission" date="2019-03" db="EMBL/GenBank/DDBJ databases">
        <title>Bacillus niacini sp. nov. a Nicotinate-Metabolizing Mesophile Isolated from Soil.</title>
        <authorList>
            <person name="Zhang G."/>
        </authorList>
    </citation>
    <scope>NUCLEOTIDE SEQUENCE [LARGE SCALE GENOMIC DNA]</scope>
    <source>
        <strain evidence="3 4">WN066</strain>
    </source>
</reference>
<feature type="transmembrane region" description="Helical" evidence="1">
    <location>
        <begin position="64"/>
        <end position="86"/>
    </location>
</feature>